<evidence type="ECO:0000256" key="1">
    <source>
        <dbReference type="PROSITE-ProRule" id="PRU00278"/>
    </source>
</evidence>
<dbReference type="EMBL" id="CP001825">
    <property type="protein sequence ID" value="ACZ41698.1"/>
    <property type="molecule type" value="Genomic_DNA"/>
</dbReference>
<dbReference type="InterPro" id="IPR050245">
    <property type="entry name" value="PrsA_foldase"/>
</dbReference>
<dbReference type="SUPFAM" id="SSF109998">
    <property type="entry name" value="Triger factor/SurA peptide-binding domain-like"/>
    <property type="match status" value="1"/>
</dbReference>
<feature type="compositionally biased region" description="Low complexity" evidence="2">
    <location>
        <begin position="173"/>
        <end position="196"/>
    </location>
</feature>
<keyword evidence="1 5" id="KW-0413">Isomerase</keyword>
<dbReference type="OrthoDB" id="14196at2"/>
<dbReference type="PROSITE" id="PS50198">
    <property type="entry name" value="PPIC_PPIASE_2"/>
    <property type="match status" value="1"/>
</dbReference>
<dbReference type="PANTHER" id="PTHR47245">
    <property type="entry name" value="PEPTIDYLPROLYL ISOMERASE"/>
    <property type="match status" value="1"/>
</dbReference>
<feature type="region of interest" description="Disordered" evidence="2">
    <location>
        <begin position="370"/>
        <end position="398"/>
    </location>
</feature>
<feature type="transmembrane region" description="Helical" evidence="3">
    <location>
        <begin position="33"/>
        <end position="54"/>
    </location>
</feature>
<evidence type="ECO:0000313" key="5">
    <source>
        <dbReference type="EMBL" id="ACZ41698.1"/>
    </source>
</evidence>
<dbReference type="STRING" id="525904.Tter_0781"/>
<keyword evidence="1" id="KW-0697">Rotamase</keyword>
<gene>
    <name evidence="5" type="ordered locus">Tter_0781</name>
</gene>
<keyword evidence="6" id="KW-1185">Reference proteome</keyword>
<feature type="region of interest" description="Disordered" evidence="2">
    <location>
        <begin position="173"/>
        <end position="203"/>
    </location>
</feature>
<dbReference type="SUPFAM" id="SSF54534">
    <property type="entry name" value="FKBP-like"/>
    <property type="match status" value="1"/>
</dbReference>
<dbReference type="AlphaFoldDB" id="D1CFJ2"/>
<dbReference type="HOGENOM" id="CLU_589159_0_0_0"/>
<dbReference type="InterPro" id="IPR046357">
    <property type="entry name" value="PPIase_dom_sf"/>
</dbReference>
<keyword evidence="3" id="KW-0812">Transmembrane</keyword>
<dbReference type="PANTHER" id="PTHR47245:SF2">
    <property type="entry name" value="PEPTIDYL-PROLYL CIS-TRANS ISOMERASE HP_0175-RELATED"/>
    <property type="match status" value="1"/>
</dbReference>
<feature type="domain" description="PpiC" evidence="4">
    <location>
        <begin position="250"/>
        <end position="341"/>
    </location>
</feature>
<name>D1CFJ2_THET1</name>
<evidence type="ECO:0000256" key="2">
    <source>
        <dbReference type="SAM" id="MobiDB-lite"/>
    </source>
</evidence>
<sequence>MAKQVLRSFFDRFSYRRYSTVSRVDREYLLQRLIISVVAIALLIVVLIIAVPLIKQYLWEPSRTLAVVGNERIRKADYDQYVKMQVLGITDAPESLASLYQVYKTDPESFPQRVKDAINSSMFSTSDVDAYTLDQMINNLVLNQTASKLGINISDQEVQAKIREIMSVVGASATPTSLPTTTTPSATSTPQAKSTPRITPTAATLPSDYQNFVSSLQKSAGISMDMYASMLVRPALIRQRYLETKVPKSAEQVHVRHILVSTKQQAEEVIKELRQGKKFEVIAKEKSIDDQTKLKGGDLGWAPRGIYEKSFEDAAFALTKVGQISPPVQTSYGWHVIQLLGREKDRPLTETQRQQLGQYMLQQFIQEQRQQMQKSGDLKVNIPPTPTPISSPTPTVTG</sequence>
<accession>D1CFJ2</accession>
<evidence type="ECO:0000313" key="6">
    <source>
        <dbReference type="Proteomes" id="UP000000323"/>
    </source>
</evidence>
<proteinExistence type="predicted"/>
<organism evidence="5 6">
    <name type="scientific">Thermobaculum terrenum (strain ATCC BAA-798 / CCMEE 7001 / YNP1)</name>
    <dbReference type="NCBI Taxonomy" id="525904"/>
    <lineage>
        <taxon>Bacteria</taxon>
        <taxon>Bacillati</taxon>
        <taxon>Chloroflexota</taxon>
        <taxon>Chloroflexia</taxon>
        <taxon>Candidatus Thermobaculales</taxon>
        <taxon>Candidatus Thermobaculaceae</taxon>
        <taxon>Thermobaculum</taxon>
    </lineage>
</organism>
<dbReference type="GO" id="GO:0003755">
    <property type="term" value="F:peptidyl-prolyl cis-trans isomerase activity"/>
    <property type="evidence" value="ECO:0007669"/>
    <property type="project" value="UniProtKB-KW"/>
</dbReference>
<evidence type="ECO:0000256" key="3">
    <source>
        <dbReference type="SAM" id="Phobius"/>
    </source>
</evidence>
<keyword evidence="3" id="KW-0472">Membrane</keyword>
<dbReference type="InterPro" id="IPR027304">
    <property type="entry name" value="Trigger_fact/SurA_dom_sf"/>
</dbReference>
<reference evidence="6" key="1">
    <citation type="journal article" date="2010" name="Stand. Genomic Sci.">
        <title>Complete genome sequence of 'Thermobaculum terrenum' type strain (YNP1).</title>
        <authorList>
            <person name="Kiss H."/>
            <person name="Cleland D."/>
            <person name="Lapidus A."/>
            <person name="Lucas S."/>
            <person name="Glavina Del Rio T."/>
            <person name="Nolan M."/>
            <person name="Tice H."/>
            <person name="Han C."/>
            <person name="Goodwin L."/>
            <person name="Pitluck S."/>
            <person name="Liolios K."/>
            <person name="Ivanova N."/>
            <person name="Mavromatis K."/>
            <person name="Ovchinnikova G."/>
            <person name="Pati A."/>
            <person name="Chen A."/>
            <person name="Palaniappan K."/>
            <person name="Land M."/>
            <person name="Hauser L."/>
            <person name="Chang Y."/>
            <person name="Jeffries C."/>
            <person name="Lu M."/>
            <person name="Brettin T."/>
            <person name="Detter J."/>
            <person name="Goker M."/>
            <person name="Tindall B."/>
            <person name="Beck B."/>
            <person name="McDermott T."/>
            <person name="Woyke T."/>
            <person name="Bristow J."/>
            <person name="Eisen J."/>
            <person name="Markowitz V."/>
            <person name="Hugenholtz P."/>
            <person name="Kyrpides N."/>
            <person name="Klenk H."/>
            <person name="Cheng J."/>
        </authorList>
    </citation>
    <scope>NUCLEOTIDE SEQUENCE [LARGE SCALE GENOMIC DNA]</scope>
    <source>
        <strain evidence="6">ATCC BAA-798 / YNP1</strain>
    </source>
</reference>
<dbReference type="Gene3D" id="3.10.50.40">
    <property type="match status" value="1"/>
</dbReference>
<keyword evidence="3" id="KW-1133">Transmembrane helix</keyword>
<evidence type="ECO:0000259" key="4">
    <source>
        <dbReference type="PROSITE" id="PS50198"/>
    </source>
</evidence>
<dbReference type="Gene3D" id="1.10.4030.10">
    <property type="entry name" value="Porin chaperone SurA, peptide-binding domain"/>
    <property type="match status" value="1"/>
</dbReference>
<dbReference type="Proteomes" id="UP000000323">
    <property type="component" value="Chromosome 1"/>
</dbReference>
<dbReference type="InterPro" id="IPR000297">
    <property type="entry name" value="PPIase_PpiC"/>
</dbReference>
<dbReference type="KEGG" id="ttr:Tter_0781"/>
<protein>
    <submittedName>
        <fullName evidence="5">PpiC-type peptidyl-prolyl cis-trans isomerase</fullName>
    </submittedName>
</protein>
<dbReference type="eggNOG" id="COG0760">
    <property type="taxonomic scope" value="Bacteria"/>
</dbReference>
<dbReference type="RefSeq" id="WP_012874733.1">
    <property type="nucleotide sequence ID" value="NC_013525.1"/>
</dbReference>
<dbReference type="Pfam" id="PF00639">
    <property type="entry name" value="Rotamase"/>
    <property type="match status" value="1"/>
</dbReference>
<dbReference type="Pfam" id="PF13624">
    <property type="entry name" value="SurA_N_3"/>
    <property type="match status" value="1"/>
</dbReference>